<proteinExistence type="predicted"/>
<dbReference type="InterPro" id="IPR029057">
    <property type="entry name" value="PRTase-like"/>
</dbReference>
<dbReference type="SUPFAM" id="SSF53271">
    <property type="entry name" value="PRTase-like"/>
    <property type="match status" value="1"/>
</dbReference>
<evidence type="ECO:0000259" key="1">
    <source>
        <dbReference type="Pfam" id="PF00156"/>
    </source>
</evidence>
<dbReference type="CDD" id="cd06223">
    <property type="entry name" value="PRTases_typeI"/>
    <property type="match status" value="1"/>
</dbReference>
<evidence type="ECO:0000313" key="2">
    <source>
        <dbReference type="EMBL" id="ANX03001.1"/>
    </source>
</evidence>
<dbReference type="STRING" id="1810504.PG2T_01545"/>
<name>A0A1B1YQE9_9GAMM</name>
<dbReference type="Pfam" id="PF00156">
    <property type="entry name" value="Pribosyltran"/>
    <property type="match status" value="1"/>
</dbReference>
<reference evidence="3" key="1">
    <citation type="submission" date="2016-03" db="EMBL/GenBank/DDBJ databases">
        <title>Complete genome sequence of Solimmundus cernigliae, representing a novel lineage of polycyclic aromatic hydrocarbon degraders within the Gammaproteobacteria.</title>
        <authorList>
            <person name="Singleton D.R."/>
            <person name="Dickey A.N."/>
            <person name="Scholl E.H."/>
            <person name="Wright F.A."/>
            <person name="Aitken M.D."/>
        </authorList>
    </citation>
    <scope>NUCLEOTIDE SEQUENCE [LARGE SCALE GENOMIC DNA]</scope>
    <source>
        <strain evidence="3">TR3.2</strain>
    </source>
</reference>
<dbReference type="GO" id="GO:0016740">
    <property type="term" value="F:transferase activity"/>
    <property type="evidence" value="ECO:0007669"/>
    <property type="project" value="UniProtKB-KW"/>
</dbReference>
<keyword evidence="2" id="KW-0808">Transferase</keyword>
<dbReference type="OrthoDB" id="9810066at2"/>
<feature type="domain" description="Phosphoribosyltransferase" evidence="1">
    <location>
        <begin position="8"/>
        <end position="181"/>
    </location>
</feature>
<keyword evidence="3" id="KW-1185">Reference proteome</keyword>
<accession>A0A1B1YQE9</accession>
<organism evidence="2 3">
    <name type="scientific">Immundisolibacter cernigliae</name>
    <dbReference type="NCBI Taxonomy" id="1810504"/>
    <lineage>
        <taxon>Bacteria</taxon>
        <taxon>Pseudomonadati</taxon>
        <taxon>Pseudomonadota</taxon>
        <taxon>Gammaproteobacteria</taxon>
        <taxon>Immundisolibacterales</taxon>
        <taxon>Immundisolibacteraceae</taxon>
        <taxon>Immundisolibacter</taxon>
    </lineage>
</organism>
<dbReference type="AlphaFoldDB" id="A0A1B1YQE9"/>
<dbReference type="KEGG" id="gbi:PG2T_01545"/>
<dbReference type="InterPro" id="IPR000836">
    <property type="entry name" value="PRTase_dom"/>
</dbReference>
<dbReference type="EMBL" id="CP014671">
    <property type="protein sequence ID" value="ANX03001.1"/>
    <property type="molecule type" value="Genomic_DNA"/>
</dbReference>
<protein>
    <submittedName>
        <fullName evidence="2">Phosphoribosyl transferase</fullName>
    </submittedName>
</protein>
<dbReference type="Gene3D" id="3.30.1310.20">
    <property type="entry name" value="PRTase-like"/>
    <property type="match status" value="1"/>
</dbReference>
<gene>
    <name evidence="2" type="ORF">PG2T_01545</name>
</gene>
<dbReference type="Proteomes" id="UP000092952">
    <property type="component" value="Chromosome"/>
</dbReference>
<dbReference type="InParanoid" id="A0A1B1YQE9"/>
<evidence type="ECO:0000313" key="3">
    <source>
        <dbReference type="Proteomes" id="UP000092952"/>
    </source>
</evidence>
<sequence>MFKDRDQAATELAARLAHLRGQRPLILAVPRGAVPMGVILATALEGDLDLILVRKLGAPGNPEYAIGAVDEAGHVYVNPDVAADLDAQYLAKETARQQAVIRRRRAQYGALQVDPAGRLVVVVDDGVATGATLIAALDALRARRPARLVVAVGVAPPDALSRLRAHADQVVCLLTPVDFGAVGQFYRDFGPVSDAEVTALLSAWRERHSAASPG</sequence>
<dbReference type="RefSeq" id="WP_068802512.1">
    <property type="nucleotide sequence ID" value="NZ_CP014671.1"/>
</dbReference>
<dbReference type="Gene3D" id="3.40.50.2020">
    <property type="match status" value="1"/>
</dbReference>